<feature type="region of interest" description="Disordered" evidence="2">
    <location>
        <begin position="1"/>
        <end position="249"/>
    </location>
</feature>
<evidence type="ECO:0000256" key="2">
    <source>
        <dbReference type="SAM" id="MobiDB-lite"/>
    </source>
</evidence>
<dbReference type="SMART" id="SM00185">
    <property type="entry name" value="ARM"/>
    <property type="match status" value="5"/>
</dbReference>
<proteinExistence type="predicted"/>
<evidence type="ECO:0000313" key="3">
    <source>
        <dbReference type="EMBL" id="CAK8992437.1"/>
    </source>
</evidence>
<dbReference type="InterPro" id="IPR016024">
    <property type="entry name" value="ARM-type_fold"/>
</dbReference>
<sequence length="826" mass="91368">MDVSPSTHEPEDPEDYEDTFGESEEEAFEEDDEGEDQEQTSRERVLPGEDRSRGSSREFEEPDLPWAEEGYSAQVDPLAQEGLRDEVEPAHEEAHDLPEAHEHHARVQRRHSTASSREFGEPHLPWAEDDYQDDFAQTQEQSDLARTEESGFKIDQQTQEEYPDDFARTEESGFKSGHQTQEYPDDFARTEESGFQSAHQTAEEEYQDDFARTEESGFRDQTQAQPPVLSRGPSPVAPEETAEVKKMPEEVFGQEDLAEALRCFKAGDFQNAIPLARKAKECCHEQTRSSLQEHGELPEDPTDAGDAWRAAMDRLAAAHETAGDVERAEALYLRMLAWREGADQFEAGNFEVGHMLFKKSCSYRSVEDATWFLHHVKPDDGHVGLEAVALLALGEEVAAKAAIAVWTLALRASQREQLTVAGALELTAKAIAFHGNNAELQAAGCGLLRLLCGGHRLAARNRRRLVFLGGVESVLSAMQNFPEDWEVAREACGALRAMAHKNPAGARRIIESDGFKHCMEALEHPDDAVSSLASKAIGELQCAAEVDFASTDAHAENLQALWEARLREQREAGLKSCSEKLRGPLTQGVLQAILATICVFMEDPVRYKFLNIVQPVVVCMQMFPGHEKIQMPSCQILLSLTSNDSLSNEHEEAITKFAKSGGIGPLVQAMKDLPCHVLVQRLAMGVLRNFLTGGDMNKTSAARAGAIPTIITAMQRFKNNVSIQEEAIICLTSLCDTLGRASVAARLGLVDLILTAVKSQGYGEMPGRLTERSCMILCMFADDQKLRHDIVKAGALAMAKQVISRAKNLDVQRWGCELLRSLSQAN</sequence>
<feature type="compositionally biased region" description="Basic and acidic residues" evidence="2">
    <location>
        <begin position="82"/>
        <end position="102"/>
    </location>
</feature>
<accession>A0ABP0HRE6</accession>
<comment type="caution">
    <text evidence="3">The sequence shown here is derived from an EMBL/GenBank/DDBJ whole genome shotgun (WGS) entry which is preliminary data.</text>
</comment>
<reference evidence="3 4" key="1">
    <citation type="submission" date="2024-02" db="EMBL/GenBank/DDBJ databases">
        <authorList>
            <person name="Chen Y."/>
            <person name="Shah S."/>
            <person name="Dougan E. K."/>
            <person name="Thang M."/>
            <person name="Chan C."/>
        </authorList>
    </citation>
    <scope>NUCLEOTIDE SEQUENCE [LARGE SCALE GENOMIC DNA]</scope>
</reference>
<evidence type="ECO:0000256" key="1">
    <source>
        <dbReference type="ARBA" id="ARBA00022737"/>
    </source>
</evidence>
<feature type="compositionally biased region" description="Basic and acidic residues" evidence="2">
    <location>
        <begin position="39"/>
        <end position="59"/>
    </location>
</feature>
<feature type="compositionally biased region" description="Basic residues" evidence="2">
    <location>
        <begin position="103"/>
        <end position="112"/>
    </location>
</feature>
<dbReference type="Proteomes" id="UP001642464">
    <property type="component" value="Unassembled WGS sequence"/>
</dbReference>
<evidence type="ECO:0000313" key="4">
    <source>
        <dbReference type="Proteomes" id="UP001642464"/>
    </source>
</evidence>
<dbReference type="PANTHER" id="PTHR22895:SF0">
    <property type="entry name" value="ARMADILLO REPEAT-CONTAINING PROTEIN 6"/>
    <property type="match status" value="1"/>
</dbReference>
<dbReference type="PANTHER" id="PTHR22895">
    <property type="entry name" value="ARMADILLO REPEAT-CONTAINING PROTEIN 6"/>
    <property type="match status" value="1"/>
</dbReference>
<feature type="compositionally biased region" description="Basic and acidic residues" evidence="2">
    <location>
        <begin position="143"/>
        <end position="152"/>
    </location>
</feature>
<dbReference type="InterPro" id="IPR000225">
    <property type="entry name" value="Armadillo"/>
</dbReference>
<dbReference type="SUPFAM" id="SSF48371">
    <property type="entry name" value="ARM repeat"/>
    <property type="match status" value="2"/>
</dbReference>
<feature type="compositionally biased region" description="Basic and acidic residues" evidence="2">
    <location>
        <begin position="209"/>
        <end position="218"/>
    </location>
</feature>
<dbReference type="Gene3D" id="1.25.10.10">
    <property type="entry name" value="Leucine-rich Repeat Variant"/>
    <property type="match status" value="2"/>
</dbReference>
<feature type="compositionally biased region" description="Acidic residues" evidence="2">
    <location>
        <begin position="11"/>
        <end position="38"/>
    </location>
</feature>
<protein>
    <submittedName>
        <fullName evidence="3">Protein aardvark (Suppressor of amiB protein 16)</fullName>
    </submittedName>
</protein>
<dbReference type="EMBL" id="CAXAMM010001558">
    <property type="protein sequence ID" value="CAK8992437.1"/>
    <property type="molecule type" value="Genomic_DNA"/>
</dbReference>
<organism evidence="3 4">
    <name type="scientific">Durusdinium trenchii</name>
    <dbReference type="NCBI Taxonomy" id="1381693"/>
    <lineage>
        <taxon>Eukaryota</taxon>
        <taxon>Sar</taxon>
        <taxon>Alveolata</taxon>
        <taxon>Dinophyceae</taxon>
        <taxon>Suessiales</taxon>
        <taxon>Symbiodiniaceae</taxon>
        <taxon>Durusdinium</taxon>
    </lineage>
</organism>
<gene>
    <name evidence="3" type="ORF">SCF082_LOCUS3096</name>
</gene>
<keyword evidence="1" id="KW-0677">Repeat</keyword>
<name>A0ABP0HRE6_9DINO</name>
<keyword evidence="4" id="KW-1185">Reference proteome</keyword>
<dbReference type="InterPro" id="IPR011989">
    <property type="entry name" value="ARM-like"/>
</dbReference>